<organism evidence="2 3">
    <name type="scientific">Ganoderma sinense ZZ0214-1</name>
    <dbReference type="NCBI Taxonomy" id="1077348"/>
    <lineage>
        <taxon>Eukaryota</taxon>
        <taxon>Fungi</taxon>
        <taxon>Dikarya</taxon>
        <taxon>Basidiomycota</taxon>
        <taxon>Agaricomycotina</taxon>
        <taxon>Agaricomycetes</taxon>
        <taxon>Polyporales</taxon>
        <taxon>Polyporaceae</taxon>
        <taxon>Ganoderma</taxon>
    </lineage>
</organism>
<evidence type="ECO:0000313" key="2">
    <source>
        <dbReference type="EMBL" id="PIL35494.1"/>
    </source>
</evidence>
<dbReference type="AlphaFoldDB" id="A0A2G8SNZ7"/>
<comment type="caution">
    <text evidence="2">The sequence shown here is derived from an EMBL/GenBank/DDBJ whole genome shotgun (WGS) entry which is preliminary data.</text>
</comment>
<protein>
    <submittedName>
        <fullName evidence="2">Uncharacterized protein</fullName>
    </submittedName>
</protein>
<dbReference type="EMBL" id="AYKW01000003">
    <property type="protein sequence ID" value="PIL35494.1"/>
    <property type="molecule type" value="Genomic_DNA"/>
</dbReference>
<name>A0A2G8SNZ7_9APHY</name>
<accession>A0A2G8SNZ7</accession>
<evidence type="ECO:0000313" key="3">
    <source>
        <dbReference type="Proteomes" id="UP000230002"/>
    </source>
</evidence>
<feature type="compositionally biased region" description="Low complexity" evidence="1">
    <location>
        <begin position="76"/>
        <end position="93"/>
    </location>
</feature>
<dbReference type="Proteomes" id="UP000230002">
    <property type="component" value="Unassembled WGS sequence"/>
</dbReference>
<gene>
    <name evidence="2" type="ORF">GSI_02222</name>
</gene>
<reference evidence="2 3" key="1">
    <citation type="journal article" date="2015" name="Sci. Rep.">
        <title>Chromosome-level genome map provides insights into diverse defense mechanisms in the medicinal fungus Ganoderma sinense.</title>
        <authorList>
            <person name="Zhu Y."/>
            <person name="Xu J."/>
            <person name="Sun C."/>
            <person name="Zhou S."/>
            <person name="Xu H."/>
            <person name="Nelson D.R."/>
            <person name="Qian J."/>
            <person name="Song J."/>
            <person name="Luo H."/>
            <person name="Xiang L."/>
            <person name="Li Y."/>
            <person name="Xu Z."/>
            <person name="Ji A."/>
            <person name="Wang L."/>
            <person name="Lu S."/>
            <person name="Hayward A."/>
            <person name="Sun W."/>
            <person name="Li X."/>
            <person name="Schwartz D.C."/>
            <person name="Wang Y."/>
            <person name="Chen S."/>
        </authorList>
    </citation>
    <scope>NUCLEOTIDE SEQUENCE [LARGE SCALE GENOMIC DNA]</scope>
    <source>
        <strain evidence="2 3">ZZ0214-1</strain>
    </source>
</reference>
<keyword evidence="3" id="KW-1185">Reference proteome</keyword>
<feature type="region of interest" description="Disordered" evidence="1">
    <location>
        <begin position="76"/>
        <end position="97"/>
    </location>
</feature>
<sequence>MMHGQGVPCMSRQGPCRWRTVWSRRCIREKTLPVLSGSGARAELRGCRFAKLRVLDGFATGVAFLGYLESENHPSLLLSPDRDSSQPQSSPQRWTGSMLGSVLSGACIRGKPGLRVTQDQAIQSHTERTSKRSKLTPMAPP</sequence>
<evidence type="ECO:0000256" key="1">
    <source>
        <dbReference type="SAM" id="MobiDB-lite"/>
    </source>
</evidence>
<feature type="region of interest" description="Disordered" evidence="1">
    <location>
        <begin position="115"/>
        <end position="141"/>
    </location>
</feature>
<proteinExistence type="predicted"/>